<name>A0A7W8YW20_9SPHI</name>
<keyword evidence="4" id="KW-1133">Transmembrane helix</keyword>
<keyword evidence="2 6" id="KW-0238">DNA-binding</keyword>
<dbReference type="GO" id="GO:0043565">
    <property type="term" value="F:sequence-specific DNA binding"/>
    <property type="evidence" value="ECO:0007669"/>
    <property type="project" value="InterPro"/>
</dbReference>
<keyword evidence="1" id="KW-0805">Transcription regulation</keyword>
<feature type="transmembrane region" description="Helical" evidence="4">
    <location>
        <begin position="105"/>
        <end position="125"/>
    </location>
</feature>
<dbReference type="PANTHER" id="PTHR43280">
    <property type="entry name" value="ARAC-FAMILY TRANSCRIPTIONAL REGULATOR"/>
    <property type="match status" value="1"/>
</dbReference>
<dbReference type="PANTHER" id="PTHR43280:SF29">
    <property type="entry name" value="ARAC-FAMILY TRANSCRIPTIONAL REGULATOR"/>
    <property type="match status" value="1"/>
</dbReference>
<keyword evidence="3" id="KW-0804">Transcription</keyword>
<dbReference type="PROSITE" id="PS01124">
    <property type="entry name" value="HTH_ARAC_FAMILY_2"/>
    <property type="match status" value="1"/>
</dbReference>
<dbReference type="InterPro" id="IPR018060">
    <property type="entry name" value="HTH_AraC"/>
</dbReference>
<dbReference type="SUPFAM" id="SSF46689">
    <property type="entry name" value="Homeodomain-like"/>
    <property type="match status" value="1"/>
</dbReference>
<protein>
    <submittedName>
        <fullName evidence="6">AraC-like DNA-binding protein</fullName>
    </submittedName>
</protein>
<comment type="caution">
    <text evidence="6">The sequence shown here is derived from an EMBL/GenBank/DDBJ whole genome shotgun (WGS) entry which is preliminary data.</text>
</comment>
<evidence type="ECO:0000259" key="5">
    <source>
        <dbReference type="PROSITE" id="PS01124"/>
    </source>
</evidence>
<dbReference type="RefSeq" id="WP_183868849.1">
    <property type="nucleotide sequence ID" value="NZ_JACHCF010000010.1"/>
</dbReference>
<dbReference type="EMBL" id="JACHCF010000010">
    <property type="protein sequence ID" value="MBB5622803.1"/>
    <property type="molecule type" value="Genomic_DNA"/>
</dbReference>
<dbReference type="Pfam" id="PF12833">
    <property type="entry name" value="HTH_18"/>
    <property type="match status" value="1"/>
</dbReference>
<evidence type="ECO:0000256" key="2">
    <source>
        <dbReference type="ARBA" id="ARBA00023125"/>
    </source>
</evidence>
<evidence type="ECO:0000313" key="6">
    <source>
        <dbReference type="EMBL" id="MBB5622803.1"/>
    </source>
</evidence>
<evidence type="ECO:0000256" key="3">
    <source>
        <dbReference type="ARBA" id="ARBA00023163"/>
    </source>
</evidence>
<evidence type="ECO:0000313" key="7">
    <source>
        <dbReference type="Proteomes" id="UP000537718"/>
    </source>
</evidence>
<dbReference type="GO" id="GO:0003700">
    <property type="term" value="F:DNA-binding transcription factor activity"/>
    <property type="evidence" value="ECO:0007669"/>
    <property type="project" value="InterPro"/>
</dbReference>
<feature type="transmembrane region" description="Helical" evidence="4">
    <location>
        <begin position="72"/>
        <end position="93"/>
    </location>
</feature>
<dbReference type="AlphaFoldDB" id="A0A7W8YW20"/>
<accession>A0A7W8YW20</accession>
<dbReference type="SMART" id="SM00342">
    <property type="entry name" value="HTH_ARAC"/>
    <property type="match status" value="1"/>
</dbReference>
<keyword evidence="4" id="KW-0812">Transmembrane</keyword>
<keyword evidence="4" id="KW-0472">Membrane</keyword>
<feature type="domain" description="HTH araC/xylS-type" evidence="5">
    <location>
        <begin position="157"/>
        <end position="265"/>
    </location>
</feature>
<proteinExistence type="predicted"/>
<evidence type="ECO:0000256" key="1">
    <source>
        <dbReference type="ARBA" id="ARBA00023015"/>
    </source>
</evidence>
<evidence type="ECO:0000256" key="4">
    <source>
        <dbReference type="SAM" id="Phobius"/>
    </source>
</evidence>
<dbReference type="InterPro" id="IPR009057">
    <property type="entry name" value="Homeodomain-like_sf"/>
</dbReference>
<reference evidence="6 7" key="1">
    <citation type="submission" date="2020-08" db="EMBL/GenBank/DDBJ databases">
        <title>Genomic Encyclopedia of Type Strains, Phase IV (KMG-V): Genome sequencing to study the core and pangenomes of soil and plant-associated prokaryotes.</title>
        <authorList>
            <person name="Whitman W."/>
        </authorList>
    </citation>
    <scope>NUCLEOTIDE SEQUENCE [LARGE SCALE GENOMIC DNA]</scope>
    <source>
        <strain evidence="6 7">MP7CTX6</strain>
    </source>
</reference>
<dbReference type="Gene3D" id="1.10.10.60">
    <property type="entry name" value="Homeodomain-like"/>
    <property type="match status" value="2"/>
</dbReference>
<feature type="transmembrane region" description="Helical" evidence="4">
    <location>
        <begin position="28"/>
        <end position="51"/>
    </location>
</feature>
<organism evidence="6 7">
    <name type="scientific">Pedobacter cryoconitis</name>
    <dbReference type="NCBI Taxonomy" id="188932"/>
    <lineage>
        <taxon>Bacteria</taxon>
        <taxon>Pseudomonadati</taxon>
        <taxon>Bacteroidota</taxon>
        <taxon>Sphingobacteriia</taxon>
        <taxon>Sphingobacteriales</taxon>
        <taxon>Sphingobacteriaceae</taxon>
        <taxon>Pedobacter</taxon>
    </lineage>
</organism>
<gene>
    <name evidence="6" type="ORF">HDE69_003885</name>
</gene>
<dbReference type="Proteomes" id="UP000537718">
    <property type="component" value="Unassembled WGS sequence"/>
</dbReference>
<sequence>MAANFIYPNGISIRYGYPHFSSDVPVTVVYIFTLPMAVIPGIYAFMGLAVLRAYRKNLPDHYSYTERISLNWLKWLVISILVLFILLFLLIRFGRQQQVVNTENLFTYVGTALSIYVFIIGYMGMSQESTTKKEMPDEKPAGPIPYKKTGLDEISAAQLYQRLLGHMEKEKPYLRDDLSLSILAQQIGVNPNQLSQAINQKSANNFFVFVNTYRVEEVKTKLLDPDLSHLSILGIAYECGFRSKSAFNRIFKTQTGIGPLEYQKQNSKN</sequence>